<evidence type="ECO:0000256" key="6">
    <source>
        <dbReference type="ARBA" id="ARBA00044196"/>
    </source>
</evidence>
<dbReference type="Pfam" id="PF25084">
    <property type="entry name" value="LbH_EIF2B"/>
    <property type="match status" value="1"/>
</dbReference>
<comment type="subunit">
    <text evidence="9">Component of the translation initiation factor 2B (eIF2B) complex which is a heterodecamer of two sets of five different subunits: alpha, beta, gamma, delta and epsilon. Subunits alpha, beta and delta comprise a regulatory subcomplex and subunits epsilon and gamma comprise a catalytic subcomplex. Within the complex, the hexameric regulatory complex resides at the center, with the two heterodimeric catalytic subcomplexes bound on opposite sides.</text>
</comment>
<protein>
    <recommendedName>
        <fullName evidence="6">Translation initiation factor eIF2B subunit gamma</fullName>
    </recommendedName>
    <alternativeName>
        <fullName evidence="7">eIF2B GDP-GTP exchange factor subunit gamma</fullName>
    </alternativeName>
</protein>
<dbReference type="PANTHER" id="PTHR45989">
    <property type="entry name" value="TRANSLATION INITIATION FACTOR EIF-2B SUBUNIT GAMMA"/>
    <property type="match status" value="1"/>
</dbReference>
<comment type="subcellular location">
    <subcellularLocation>
        <location evidence="1">Cytoplasm</location>
        <location evidence="1">Cytosol</location>
    </subcellularLocation>
</comment>
<dbReference type="Gene3D" id="3.90.550.10">
    <property type="entry name" value="Spore Coat Polysaccharide Biosynthesis Protein SpsA, Chain A"/>
    <property type="match status" value="1"/>
</dbReference>
<evidence type="ECO:0000256" key="9">
    <source>
        <dbReference type="ARBA" id="ARBA00046432"/>
    </source>
</evidence>
<comment type="caution">
    <text evidence="13">The sequence shown here is derived from an EMBL/GenBank/DDBJ whole genome shotgun (WGS) entry which is preliminary data.</text>
</comment>
<keyword evidence="3" id="KW-0963">Cytoplasm</keyword>
<evidence type="ECO:0000259" key="12">
    <source>
        <dbReference type="Pfam" id="PF25084"/>
    </source>
</evidence>
<dbReference type="InterPro" id="IPR005835">
    <property type="entry name" value="NTP_transferase_dom"/>
</dbReference>
<dbReference type="GO" id="GO:0005085">
    <property type="term" value="F:guanyl-nucleotide exchange factor activity"/>
    <property type="evidence" value="ECO:0007669"/>
    <property type="project" value="TreeGrafter"/>
</dbReference>
<evidence type="ECO:0000256" key="7">
    <source>
        <dbReference type="ARBA" id="ARBA00044229"/>
    </source>
</evidence>
<dbReference type="AlphaFoldDB" id="A0A9Q1C7H4"/>
<dbReference type="PANTHER" id="PTHR45989:SF1">
    <property type="entry name" value="TRANSLATION INITIATION FACTOR EIF-2B SUBUNIT GAMMA"/>
    <property type="match status" value="1"/>
</dbReference>
<dbReference type="Pfam" id="PF00483">
    <property type="entry name" value="NTP_transferase"/>
    <property type="match status" value="1"/>
</dbReference>
<sequence length="467" mass="51918">MEFQPVVMAAGRGSRMLDLTASNAKPLLPIGNKPMLWYPLHLLEKAGFESAIVVVLESTRGDLMQAINSAGNLNISLDYVNIPDEEDWGTADSLRHIAHKIKTDVLVVSCDLITDVELHALADVHRVNNSTITALMLSPSDLNPENQTAPGPKTKRKQEQKDIVGLDEKGNRLVMLTAEADVEDFLSVKTSLLKRFPYFEIKTNLMDAHLYILKKWVVDFLVDTKAGKSLATVKGEVLPYFVKKQFRRNKSLAKTMTDDDIDTEKQKPQDIYSFTKVDELRKVIKRMSSWRVPSHWTDDEEREEDQICCHAYIWEGGFCIRANTISAYCEANRQIAARNEEPLASSVPIGNKSQATIKKAVYTGSKVGQDSMVGDGSSIGDKVSIKKSIIGQHCVIRDRVKITNSVIMDHVTIKEGSVIHGSVICGNAHINDGVELKDCLVGYSQSVAEKSKLSNEVVGDSERMMEI</sequence>
<keyword evidence="5" id="KW-0648">Protein biosynthesis</keyword>
<dbReference type="InterPro" id="IPR051960">
    <property type="entry name" value="eIF2B_gamma"/>
</dbReference>
<organism evidence="13 14">
    <name type="scientific">Holothuria leucospilota</name>
    <name type="common">Black long sea cucumber</name>
    <name type="synonym">Mertensiothuria leucospilota</name>
    <dbReference type="NCBI Taxonomy" id="206669"/>
    <lineage>
        <taxon>Eukaryota</taxon>
        <taxon>Metazoa</taxon>
        <taxon>Echinodermata</taxon>
        <taxon>Eleutherozoa</taxon>
        <taxon>Echinozoa</taxon>
        <taxon>Holothuroidea</taxon>
        <taxon>Aspidochirotacea</taxon>
        <taxon>Aspidochirotida</taxon>
        <taxon>Holothuriidae</taxon>
        <taxon>Holothuria</taxon>
    </lineage>
</organism>
<comment type="similarity">
    <text evidence="2">Belongs to the eIF-2B gamma/epsilon subunits family.</text>
</comment>
<comment type="function">
    <text evidence="8">Acts as a component of the translation initiation factor 2B (eIF2B) complex, which catalyzes the exchange of GDP for GTP on the eukaryotic initiation factor 2 (eIF2) complex gamma subunit. Its guanine nucleotide exchange factor activity is repressed when bound to eIF2 complex phosphorylated on the alpha subunit, thereby limiting the amount of methionyl-initiator methionine tRNA available to the ribosome and consequently global translation is repressed.</text>
</comment>
<dbReference type="GO" id="GO:0005851">
    <property type="term" value="C:eukaryotic translation initiation factor 2B complex"/>
    <property type="evidence" value="ECO:0007669"/>
    <property type="project" value="TreeGrafter"/>
</dbReference>
<evidence type="ECO:0000256" key="3">
    <source>
        <dbReference type="ARBA" id="ARBA00022490"/>
    </source>
</evidence>
<evidence type="ECO:0000256" key="10">
    <source>
        <dbReference type="SAM" id="MobiDB-lite"/>
    </source>
</evidence>
<dbReference type="CDD" id="cd04652">
    <property type="entry name" value="LbH_eIF2B_gamma_C"/>
    <property type="match status" value="1"/>
</dbReference>
<keyword evidence="4 13" id="KW-0396">Initiation factor</keyword>
<evidence type="ECO:0000256" key="2">
    <source>
        <dbReference type="ARBA" id="ARBA00007878"/>
    </source>
</evidence>
<dbReference type="InterPro" id="IPR056764">
    <property type="entry name" value="LbH_EIF2B3/5"/>
</dbReference>
<evidence type="ECO:0000256" key="5">
    <source>
        <dbReference type="ARBA" id="ARBA00022917"/>
    </source>
</evidence>
<feature type="region of interest" description="Disordered" evidence="10">
    <location>
        <begin position="138"/>
        <end position="160"/>
    </location>
</feature>
<evidence type="ECO:0000256" key="8">
    <source>
        <dbReference type="ARBA" id="ARBA00045373"/>
    </source>
</evidence>
<evidence type="ECO:0000259" key="11">
    <source>
        <dbReference type="Pfam" id="PF00483"/>
    </source>
</evidence>
<keyword evidence="14" id="KW-1185">Reference proteome</keyword>
<name>A0A9Q1C7H4_HOLLE</name>
<feature type="domain" description="Nucleotidyl transferase" evidence="11">
    <location>
        <begin position="5"/>
        <end position="247"/>
    </location>
</feature>
<gene>
    <name evidence="13" type="ORF">HOLleu_14316</name>
</gene>
<feature type="domain" description="EIF2B subunit epsilon/gamma LbH" evidence="12">
    <location>
        <begin position="363"/>
        <end position="451"/>
    </location>
</feature>
<dbReference type="Gene3D" id="2.160.10.10">
    <property type="entry name" value="Hexapeptide repeat proteins"/>
    <property type="match status" value="1"/>
</dbReference>
<dbReference type="InterPro" id="IPR029044">
    <property type="entry name" value="Nucleotide-diphossugar_trans"/>
</dbReference>
<dbReference type="OrthoDB" id="10250549at2759"/>
<proteinExistence type="inferred from homology"/>
<evidence type="ECO:0000256" key="1">
    <source>
        <dbReference type="ARBA" id="ARBA00004514"/>
    </source>
</evidence>
<feature type="compositionally biased region" description="Polar residues" evidence="10">
    <location>
        <begin position="140"/>
        <end position="149"/>
    </location>
</feature>
<dbReference type="GO" id="GO:0005829">
    <property type="term" value="C:cytosol"/>
    <property type="evidence" value="ECO:0007669"/>
    <property type="project" value="UniProtKB-SubCell"/>
</dbReference>
<dbReference type="CDD" id="cd04198">
    <property type="entry name" value="eIF-2B_gamma_N"/>
    <property type="match status" value="1"/>
</dbReference>
<evidence type="ECO:0000313" key="14">
    <source>
        <dbReference type="Proteomes" id="UP001152320"/>
    </source>
</evidence>
<dbReference type="EMBL" id="JAIZAY010000006">
    <property type="protein sequence ID" value="KAJ8040112.1"/>
    <property type="molecule type" value="Genomic_DNA"/>
</dbReference>
<dbReference type="Proteomes" id="UP001152320">
    <property type="component" value="Chromosome 6"/>
</dbReference>
<accession>A0A9Q1C7H4</accession>
<evidence type="ECO:0000256" key="4">
    <source>
        <dbReference type="ARBA" id="ARBA00022540"/>
    </source>
</evidence>
<evidence type="ECO:0000313" key="13">
    <source>
        <dbReference type="EMBL" id="KAJ8040112.1"/>
    </source>
</evidence>
<dbReference type="SUPFAM" id="SSF53448">
    <property type="entry name" value="Nucleotide-diphospho-sugar transferases"/>
    <property type="match status" value="1"/>
</dbReference>
<reference evidence="13" key="1">
    <citation type="submission" date="2021-10" db="EMBL/GenBank/DDBJ databases">
        <title>Tropical sea cucumber genome reveals ecological adaptation and Cuvierian tubules defense mechanism.</title>
        <authorList>
            <person name="Chen T."/>
        </authorList>
    </citation>
    <scope>NUCLEOTIDE SEQUENCE</scope>
    <source>
        <strain evidence="13">Nanhai2018</strain>
        <tissue evidence="13">Muscle</tissue>
    </source>
</reference>
<dbReference type="GO" id="GO:0002183">
    <property type="term" value="P:cytoplasmic translational initiation"/>
    <property type="evidence" value="ECO:0007669"/>
    <property type="project" value="TreeGrafter"/>
</dbReference>
<dbReference type="GO" id="GO:0003743">
    <property type="term" value="F:translation initiation factor activity"/>
    <property type="evidence" value="ECO:0007669"/>
    <property type="project" value="UniProtKB-KW"/>
</dbReference>